<dbReference type="GO" id="GO:0004843">
    <property type="term" value="F:cysteine-type deubiquitinase activity"/>
    <property type="evidence" value="ECO:0007669"/>
    <property type="project" value="UniProtKB-EC"/>
</dbReference>
<organism evidence="17">
    <name type="scientific">Papilio xuthus</name>
    <name type="common">Asian swallowtail butterfly</name>
    <dbReference type="NCBI Taxonomy" id="66420"/>
    <lineage>
        <taxon>Eukaryota</taxon>
        <taxon>Metazoa</taxon>
        <taxon>Ecdysozoa</taxon>
        <taxon>Arthropoda</taxon>
        <taxon>Hexapoda</taxon>
        <taxon>Insecta</taxon>
        <taxon>Pterygota</taxon>
        <taxon>Neoptera</taxon>
        <taxon>Endopterygota</taxon>
        <taxon>Lepidoptera</taxon>
        <taxon>Glossata</taxon>
        <taxon>Ditrysia</taxon>
        <taxon>Papilionoidea</taxon>
        <taxon>Papilionidae</taxon>
        <taxon>Papilioninae</taxon>
        <taxon>Papilio</taxon>
    </lineage>
</organism>
<dbReference type="Pfam" id="PF00443">
    <property type="entry name" value="UCH"/>
    <property type="match status" value="1"/>
</dbReference>
<dbReference type="EC" id="3.4.19.12" evidence="5"/>
<dbReference type="RefSeq" id="XP_013168320.1">
    <property type="nucleotide sequence ID" value="XM_013312866.1"/>
</dbReference>
<dbReference type="InterPro" id="IPR038765">
    <property type="entry name" value="Papain-like_cys_pep_sf"/>
</dbReference>
<evidence type="ECO:0000256" key="11">
    <source>
        <dbReference type="ARBA" id="ARBA00022801"/>
    </source>
</evidence>
<dbReference type="AlphaFoldDB" id="A0AAJ7E9N2"/>
<dbReference type="GO" id="GO:0048471">
    <property type="term" value="C:perinuclear region of cytoplasm"/>
    <property type="evidence" value="ECO:0007669"/>
    <property type="project" value="UniProtKB-SubCell"/>
</dbReference>
<evidence type="ECO:0000256" key="8">
    <source>
        <dbReference type="ARBA" id="ARBA00022670"/>
    </source>
</evidence>
<dbReference type="Gene3D" id="2.30.30.190">
    <property type="entry name" value="CAP Gly-rich-like domain"/>
    <property type="match status" value="1"/>
</dbReference>
<evidence type="ECO:0000256" key="12">
    <source>
        <dbReference type="ARBA" id="ARBA00022807"/>
    </source>
</evidence>
<dbReference type="CTD" id="1540"/>
<keyword evidence="12" id="KW-0788">Thiol protease</keyword>
<evidence type="ECO:0000256" key="13">
    <source>
        <dbReference type="ARBA" id="ARBA00022833"/>
    </source>
</evidence>
<sequence length="616" mass="68709">MSNENNQARDYSGHNRDTQLDLFSLIGGSWPPAPREPEQAQYGTLPNNYRCTMQRPSQNERIKSVNLINHLAPEKKRNRNNLTPAAKSVNPEEVQHSTKMVNEPEKVETGILVDVPGGDAPEELYDSPALGSPRTAQPKSPVHVPEDIGVGSLVEVATDVDQHYYGVVRWIGIIDDTATAGVELEESVCGLGDGSRGGAKLFSCAPGRALFVPLPLCRRDARFRDTPPPDRADMHQAQGYDQPDCPIVTGVVPPLSSLGTIAGKNRGIQGHHNSCYLDATLFAMFTFTSVFDALLYRPPEPEDSPHYSEVQRVLREEVVNPLRRHGYVRADRVMKLRTLLERLSDVPGLTSEEKDPEEFLNGLVAQILRAEPFLKLSSGQESYCYQVFVERDRKVTFPSVQCLVEQSFATSGVKLSEVPSTLIIQMPRFGKQYKSYERVLPTPHLDITDLIEGLPQQCVLCGALATWQCGPCQRNCEMDGSTLCDRCLRLSHPTTPRHKASPLKICEDMLDTPEPFDGPRVFMELFAVLCIETSHYVAFVKTGVGHDAPWCFFDSMADRKGERNGYNIPEIVPLPELGACLAREGACERQLPAYSKRLLSDAYMCFYRNHDVAMYR</sequence>
<dbReference type="FunFam" id="3.90.70.10:FF:000009">
    <property type="entry name" value="Putative ubiquitin carboxyl-terminal hydrolase CYLD"/>
    <property type="match status" value="1"/>
</dbReference>
<dbReference type="InterPro" id="IPR001394">
    <property type="entry name" value="Peptidase_C19_UCH"/>
</dbReference>
<dbReference type="Proteomes" id="UP000694872">
    <property type="component" value="Unplaced"/>
</dbReference>
<protein>
    <recommendedName>
        <fullName evidence="5">ubiquitinyl hydrolase 1</fullName>
        <ecNumber evidence="5">3.4.19.12</ecNumber>
    </recommendedName>
</protein>
<dbReference type="SUPFAM" id="SSF54001">
    <property type="entry name" value="Cysteine proteinases"/>
    <property type="match status" value="1"/>
</dbReference>
<dbReference type="GO" id="GO:0005813">
    <property type="term" value="C:centrosome"/>
    <property type="evidence" value="ECO:0007669"/>
    <property type="project" value="UniProtKB-SubCell"/>
</dbReference>
<evidence type="ECO:0000313" key="17">
    <source>
        <dbReference type="RefSeq" id="XP_013168320.1"/>
    </source>
</evidence>
<evidence type="ECO:0000256" key="7">
    <source>
        <dbReference type="ARBA" id="ARBA00022553"/>
    </source>
</evidence>
<accession>A0AAJ7E9N2</accession>
<feature type="region of interest" description="Disordered" evidence="14">
    <location>
        <begin position="118"/>
        <end position="143"/>
    </location>
</feature>
<dbReference type="SMART" id="SM01052">
    <property type="entry name" value="CAP_GLY"/>
    <property type="match status" value="1"/>
</dbReference>
<evidence type="ECO:0000256" key="4">
    <source>
        <dbReference type="ARBA" id="ARBA00009085"/>
    </source>
</evidence>
<comment type="catalytic activity">
    <reaction evidence="1">
        <text>Thiol-dependent hydrolysis of ester, thioester, amide, peptide and isopeptide bonds formed by the C-terminal Gly of ubiquitin (a 76-residue protein attached to proteins as an intracellular targeting signal).</text>
        <dbReference type="EC" id="3.4.19.12"/>
    </reaction>
</comment>
<evidence type="ECO:0000256" key="14">
    <source>
        <dbReference type="SAM" id="MobiDB-lite"/>
    </source>
</evidence>
<dbReference type="PROSITE" id="PS50235">
    <property type="entry name" value="USP_3"/>
    <property type="match status" value="1"/>
</dbReference>
<dbReference type="GO" id="GO:0016579">
    <property type="term" value="P:protein deubiquitination"/>
    <property type="evidence" value="ECO:0007669"/>
    <property type="project" value="InterPro"/>
</dbReference>
<keyword evidence="10" id="KW-0833">Ubl conjugation pathway</keyword>
<dbReference type="InterPro" id="IPR036859">
    <property type="entry name" value="CAP-Gly_dom_sf"/>
</dbReference>
<proteinExistence type="inferred from homology"/>
<reference evidence="16 17" key="1">
    <citation type="submission" date="2025-04" db="UniProtKB">
        <authorList>
            <consortium name="RefSeq"/>
        </authorList>
    </citation>
    <scope>IDENTIFICATION</scope>
</reference>
<evidence type="ECO:0000256" key="10">
    <source>
        <dbReference type="ARBA" id="ARBA00022786"/>
    </source>
</evidence>
<evidence type="ECO:0000256" key="3">
    <source>
        <dbReference type="ARBA" id="ARBA00004556"/>
    </source>
</evidence>
<dbReference type="SUPFAM" id="SSF74924">
    <property type="entry name" value="Cap-Gly domain"/>
    <property type="match status" value="1"/>
</dbReference>
<comment type="similarity">
    <text evidence="4">Belongs to the peptidase C19 family.</text>
</comment>
<dbReference type="Pfam" id="PF01302">
    <property type="entry name" value="CAP_GLY"/>
    <property type="match status" value="1"/>
</dbReference>
<evidence type="ECO:0000256" key="6">
    <source>
        <dbReference type="ARBA" id="ARBA00022490"/>
    </source>
</evidence>
<name>A0AAJ7E9N2_PAPXU</name>
<keyword evidence="11 16" id="KW-0378">Hydrolase</keyword>
<dbReference type="Gene3D" id="3.90.70.10">
    <property type="entry name" value="Cysteine proteinases"/>
    <property type="match status" value="1"/>
</dbReference>
<gene>
    <name evidence="16 17" type="primary">LOC106118257</name>
</gene>
<dbReference type="RefSeq" id="XP_013168318.1">
    <property type="nucleotide sequence ID" value="XM_013312864.1"/>
</dbReference>
<dbReference type="PANTHER" id="PTHR11830">
    <property type="entry name" value="40S RIBOSOMAL PROTEIN S3A"/>
    <property type="match status" value="1"/>
</dbReference>
<keyword evidence="6" id="KW-0963">Cytoplasm</keyword>
<evidence type="ECO:0000256" key="5">
    <source>
        <dbReference type="ARBA" id="ARBA00012759"/>
    </source>
</evidence>
<comment type="subcellular location">
    <subcellularLocation>
        <location evidence="2">Cytoplasm</location>
        <location evidence="2">Cytoskeleton</location>
        <location evidence="2">Microtubule organizing center</location>
        <location evidence="2">Centrosome</location>
    </subcellularLocation>
    <subcellularLocation>
        <location evidence="3">Cytoplasm</location>
        <location evidence="3">Perinuclear region</location>
    </subcellularLocation>
</comment>
<keyword evidence="8" id="KW-0645">Protease</keyword>
<dbReference type="GO" id="GO:0046872">
    <property type="term" value="F:metal ion binding"/>
    <property type="evidence" value="ECO:0007669"/>
    <property type="project" value="UniProtKB-KW"/>
</dbReference>
<evidence type="ECO:0000313" key="16">
    <source>
        <dbReference type="RefSeq" id="XP_013168318.1"/>
    </source>
</evidence>
<dbReference type="InterPro" id="IPR000938">
    <property type="entry name" value="CAP-Gly_domain"/>
</dbReference>
<evidence type="ECO:0000259" key="15">
    <source>
        <dbReference type="PROSITE" id="PS50235"/>
    </source>
</evidence>
<evidence type="ECO:0000256" key="1">
    <source>
        <dbReference type="ARBA" id="ARBA00000707"/>
    </source>
</evidence>
<evidence type="ECO:0000256" key="9">
    <source>
        <dbReference type="ARBA" id="ARBA00022723"/>
    </source>
</evidence>
<dbReference type="GeneID" id="106118257"/>
<dbReference type="KEGG" id="pxu:106118257"/>
<feature type="domain" description="USP" evidence="15">
    <location>
        <begin position="266"/>
        <end position="610"/>
    </location>
</feature>
<keyword evidence="7" id="KW-0597">Phosphoprotein</keyword>
<dbReference type="GO" id="GO:0006508">
    <property type="term" value="P:proteolysis"/>
    <property type="evidence" value="ECO:0007669"/>
    <property type="project" value="UniProtKB-KW"/>
</dbReference>
<evidence type="ECO:0000256" key="2">
    <source>
        <dbReference type="ARBA" id="ARBA00004300"/>
    </source>
</evidence>
<keyword evidence="9" id="KW-0479">Metal-binding</keyword>
<keyword evidence="13" id="KW-0862">Zinc</keyword>
<dbReference type="InterPro" id="IPR028889">
    <property type="entry name" value="USP"/>
</dbReference>